<dbReference type="CDD" id="cd09117">
    <property type="entry name" value="PLDc_Bfil_DEXD_like"/>
    <property type="match status" value="1"/>
</dbReference>
<evidence type="ECO:0000313" key="3">
    <source>
        <dbReference type="Proteomes" id="UP000078103"/>
    </source>
</evidence>
<comment type="caution">
    <text evidence="2">The sequence shown here is derived from an EMBL/GenBank/DDBJ whole genome shotgun (WGS) entry which is preliminary data.</text>
</comment>
<dbReference type="Pfam" id="PF09565">
    <property type="entry name" value="RE_NgoFVII"/>
    <property type="match status" value="1"/>
</dbReference>
<accession>A0A1A9RQZ9</accession>
<proteinExistence type="predicted"/>
<evidence type="ECO:0000313" key="2">
    <source>
        <dbReference type="EMBL" id="OAM22454.1"/>
    </source>
</evidence>
<gene>
    <name evidence="2" type="ORF">A7P89_04640</name>
</gene>
<protein>
    <recommendedName>
        <fullName evidence="1">Restriction endonuclease type II NgoFVII N-terminal domain-containing protein</fullName>
    </recommendedName>
</protein>
<dbReference type="Gene3D" id="3.30.870.10">
    <property type="entry name" value="Endonuclease Chain A"/>
    <property type="match status" value="1"/>
</dbReference>
<dbReference type="RefSeq" id="WP_064105560.1">
    <property type="nucleotide sequence ID" value="NZ_LXSH01000016.1"/>
</dbReference>
<feature type="domain" description="Restriction endonuclease type II NgoFVII N-terminal" evidence="1">
    <location>
        <begin position="19"/>
        <end position="142"/>
    </location>
</feature>
<evidence type="ECO:0000259" key="1">
    <source>
        <dbReference type="Pfam" id="PF09565"/>
    </source>
</evidence>
<dbReference type="AlphaFoldDB" id="A0A1A9RQZ9"/>
<dbReference type="Proteomes" id="UP000078103">
    <property type="component" value="Unassembled WGS sequence"/>
</dbReference>
<reference evidence="3" key="1">
    <citation type="submission" date="2016-05" db="EMBL/GenBank/DDBJ databases">
        <title>Draft genome of Corynebacterium afermentans subsp. afermentans LCDC 88199T.</title>
        <authorList>
            <person name="Bernier A.-M."/>
            <person name="Bernard K."/>
        </authorList>
    </citation>
    <scope>NUCLEOTIDE SEQUENCE [LARGE SCALE GENOMIC DNA]</scope>
    <source>
        <strain evidence="3">NML120819</strain>
    </source>
</reference>
<sequence length="387" mass="45095">MTQLFLHSEASSDNGLNSVYEKAVSEAVELYIFSAYLTHWDVKNKLNDKLKEFKFIFGQDFGLSKKNAIRKVLKWIPARLKFALMVAQNIQGFHPKAVFWKNDKNRCYALIGSSNLTHAAFNSNYEANILTEISEKEFINAKFWANQIAMKSIPVSEDWLEKYQEAGITYKKSTSSKSAMDTLFMEMPNYDKKLIEARREQMRNHQTVRTQLKKIIKQCADGKVDNNEFYVEFNKLWSWENENGGNGVGNRFQDKTWTRKGKSSDFKKLCFAIQSVLDAPPTERDYVVAKKIDWLKECEVSTRRSVFSEMLCQEYPDKYPLLNKPIEKFLKDNQFRSARGASEGSKYIDLSMKLRELLTKQSKIKNLAELDVLIQAKYRKNTDIDWE</sequence>
<organism evidence="2 3">
    <name type="scientific">Eikenella corrodens</name>
    <dbReference type="NCBI Taxonomy" id="539"/>
    <lineage>
        <taxon>Bacteria</taxon>
        <taxon>Pseudomonadati</taxon>
        <taxon>Pseudomonadota</taxon>
        <taxon>Betaproteobacteria</taxon>
        <taxon>Neisseriales</taxon>
        <taxon>Neisseriaceae</taxon>
        <taxon>Eikenella</taxon>
    </lineage>
</organism>
<dbReference type="InterPro" id="IPR019065">
    <property type="entry name" value="RE_NgoFVII_N"/>
</dbReference>
<dbReference type="EMBL" id="LXSH01000016">
    <property type="protein sequence ID" value="OAM22454.1"/>
    <property type="molecule type" value="Genomic_DNA"/>
</dbReference>
<name>A0A1A9RQZ9_EIKCO</name>